<gene>
    <name evidence="13" type="ORF">B1806_04865</name>
</gene>
<feature type="transmembrane region" description="Helical" evidence="10">
    <location>
        <begin position="177"/>
        <end position="198"/>
    </location>
</feature>
<evidence type="ECO:0000259" key="12">
    <source>
        <dbReference type="Pfam" id="PF16327"/>
    </source>
</evidence>
<evidence type="ECO:0000256" key="6">
    <source>
        <dbReference type="ARBA" id="ARBA00022748"/>
    </source>
</evidence>
<keyword evidence="14" id="KW-1185">Reference proteome</keyword>
<protein>
    <submittedName>
        <fullName evidence="13">C-type cytochrome biogenesis protein CcmF</fullName>
    </submittedName>
</protein>
<dbReference type="PRINTS" id="PR01410">
    <property type="entry name" value="CCBIOGENESIS"/>
</dbReference>
<dbReference type="InterPro" id="IPR003567">
    <property type="entry name" value="Cyt_c_biogenesis"/>
</dbReference>
<keyword evidence="4" id="KW-0997">Cell inner membrane</keyword>
<dbReference type="GO" id="GO:0005886">
    <property type="term" value="C:plasma membrane"/>
    <property type="evidence" value="ECO:0007669"/>
    <property type="project" value="UniProtKB-SubCell"/>
</dbReference>
<keyword evidence="5 10" id="KW-0812">Transmembrane</keyword>
<dbReference type="PANTHER" id="PTHR43653">
    <property type="entry name" value="CYTOCHROME C ASSEMBLY PROTEIN-RELATED"/>
    <property type="match status" value="1"/>
</dbReference>
<keyword evidence="3" id="KW-1003">Cell membrane</keyword>
<evidence type="ECO:0000256" key="7">
    <source>
        <dbReference type="ARBA" id="ARBA00022989"/>
    </source>
</evidence>
<reference evidence="13 14" key="1">
    <citation type="submission" date="2017-02" db="EMBL/GenBank/DDBJ databases">
        <title>Whole genome sequencing of Metallibacterium scheffleri DSM 24874 (T).</title>
        <authorList>
            <person name="Kumar S."/>
            <person name="Patil P."/>
            <person name="Patil P.B."/>
        </authorList>
    </citation>
    <scope>NUCLEOTIDE SEQUENCE [LARGE SCALE GENOMIC DNA]</scope>
    <source>
        <strain evidence="13 14">DSM 24874</strain>
    </source>
</reference>
<dbReference type="GO" id="GO:0017004">
    <property type="term" value="P:cytochrome complex assembly"/>
    <property type="evidence" value="ECO:0007669"/>
    <property type="project" value="UniProtKB-KW"/>
</dbReference>
<dbReference type="Proteomes" id="UP000307749">
    <property type="component" value="Unassembled WGS sequence"/>
</dbReference>
<evidence type="ECO:0000256" key="3">
    <source>
        <dbReference type="ARBA" id="ARBA00022475"/>
    </source>
</evidence>
<dbReference type="NCBIfam" id="TIGR00353">
    <property type="entry name" value="nrfE"/>
    <property type="match status" value="1"/>
</dbReference>
<organism evidence="13 14">
    <name type="scientific">Metallibacterium scheffleri</name>
    <dbReference type="NCBI Taxonomy" id="993689"/>
    <lineage>
        <taxon>Bacteria</taxon>
        <taxon>Pseudomonadati</taxon>
        <taxon>Pseudomonadota</taxon>
        <taxon>Gammaproteobacteria</taxon>
        <taxon>Lysobacterales</taxon>
        <taxon>Rhodanobacteraceae</taxon>
        <taxon>Metallibacterium</taxon>
    </lineage>
</organism>
<dbReference type="PRINTS" id="PR01411">
    <property type="entry name" value="CCMFBIOGNSIS"/>
</dbReference>
<feature type="transmembrane region" description="Helical" evidence="10">
    <location>
        <begin position="121"/>
        <end position="142"/>
    </location>
</feature>
<feature type="transmembrane region" description="Helical" evidence="10">
    <location>
        <begin position="352"/>
        <end position="374"/>
    </location>
</feature>
<dbReference type="NCBIfam" id="NF007691">
    <property type="entry name" value="PRK10369.1"/>
    <property type="match status" value="1"/>
</dbReference>
<evidence type="ECO:0000256" key="10">
    <source>
        <dbReference type="SAM" id="Phobius"/>
    </source>
</evidence>
<keyword evidence="7 10" id="KW-1133">Transmembrane helix</keyword>
<feature type="transmembrane region" description="Helical" evidence="10">
    <location>
        <begin position="450"/>
        <end position="471"/>
    </location>
</feature>
<feature type="transmembrane region" description="Helical" evidence="10">
    <location>
        <begin position="92"/>
        <end position="114"/>
    </location>
</feature>
<feature type="domain" description="Cytochrome c assembly protein" evidence="11">
    <location>
        <begin position="89"/>
        <end position="296"/>
    </location>
</feature>
<evidence type="ECO:0000256" key="4">
    <source>
        <dbReference type="ARBA" id="ARBA00022519"/>
    </source>
</evidence>
<feature type="transmembrane region" description="Helical" evidence="10">
    <location>
        <begin position="312"/>
        <end position="331"/>
    </location>
</feature>
<evidence type="ECO:0000259" key="11">
    <source>
        <dbReference type="Pfam" id="PF01578"/>
    </source>
</evidence>
<comment type="function">
    <text evidence="9">Required for the biogenesis of c-type cytochromes. Possible subunit of a heme lyase.</text>
</comment>
<evidence type="ECO:0000256" key="8">
    <source>
        <dbReference type="ARBA" id="ARBA00023136"/>
    </source>
</evidence>
<dbReference type="InterPro" id="IPR002541">
    <property type="entry name" value="Cyt_c_assembly"/>
</dbReference>
<dbReference type="Pfam" id="PF16327">
    <property type="entry name" value="CcmF_C"/>
    <property type="match status" value="1"/>
</dbReference>
<accession>A0A4S3KQN8</accession>
<comment type="caution">
    <text evidence="13">The sequence shown here is derived from an EMBL/GenBank/DDBJ whole genome shotgun (WGS) entry which is preliminary data.</text>
</comment>
<evidence type="ECO:0000256" key="5">
    <source>
        <dbReference type="ARBA" id="ARBA00022692"/>
    </source>
</evidence>
<dbReference type="GO" id="GO:0020037">
    <property type="term" value="F:heme binding"/>
    <property type="evidence" value="ECO:0007669"/>
    <property type="project" value="InterPro"/>
</dbReference>
<feature type="transmembrane region" description="Helical" evidence="10">
    <location>
        <begin position="423"/>
        <end position="444"/>
    </location>
</feature>
<dbReference type="Pfam" id="PF01578">
    <property type="entry name" value="Cytochrom_C_asm"/>
    <property type="match status" value="1"/>
</dbReference>
<feature type="transmembrane region" description="Helical" evidence="10">
    <location>
        <begin position="6"/>
        <end position="26"/>
    </location>
</feature>
<dbReference type="InterPro" id="IPR003568">
    <property type="entry name" value="Cyt_c_biogenesis_CcmF"/>
</dbReference>
<dbReference type="PANTHER" id="PTHR43653:SF1">
    <property type="entry name" value="CYTOCHROME C-TYPE BIOGENESIS PROTEIN CCMF"/>
    <property type="match status" value="1"/>
</dbReference>
<feature type="transmembrane region" description="Helical" evidence="10">
    <location>
        <begin position="273"/>
        <end position="292"/>
    </location>
</feature>
<comment type="similarity">
    <text evidence="2">Belongs to the CcmF/CycK/Ccl1/NrfE/CcsA family.</text>
</comment>
<dbReference type="InterPro" id="IPR032523">
    <property type="entry name" value="CcmF_C"/>
</dbReference>
<sequence>MMPELGQVALILALLLASVQAVFPLLGAWRGSPALIRMARPAATGQFVFVALAYAVLTHAFLVNDFSVAYVAQNSNLTLPWYYRLSAVWGAHSGSLLLWVMILNFWTLAVAFFSRRLPEVFAARVLGVMGMVSVGFLAFMVITSNPFLRLLPAPANGMDLNPVLQDPGLVIHPPMLYMGYVGFSVAFAFAIAALLGGALDDIWVRWARPWTNAAFGFLSAGIVMGSWWSYAELGWGGWWFWDPVENASFMPWLVGAALIHAQAVTEKRGGLRAWTLLLSIFAFSLSLLGTFLVRSGLLTSVHAFASDPRQGAYLLILLAIAIGGSLLLYALRAPKVVGGKPFALASRETLIVIGNLMFVVSGAMVLIGTLYPIIGDALHLGRVSIGPPYFGPLFIVMMAPIVLLLPFGPFARWGRADLREWKRVGIISALAAIFGGGLFAWAASGGMPTWQAWLGGISSAWVFAGVAQYAWKRWTAVRAGRRYPAELAGMLLGHFGVGVFLAGALLTNSLSVERDVRLAPGQSAQIGSYSYQFDGVIDVRGPNWIAHQGTVVVSQDGHKVAVLHPQKREYSGGIVQTKAAVSAGLFRDLYVALGEGLGTHGAWALRLYDKPFVRWVWLGGLFIALGGFVTLLDRRFRVRATAADADADAGDELTSAPRRLREADA</sequence>
<evidence type="ECO:0000313" key="14">
    <source>
        <dbReference type="Proteomes" id="UP000307749"/>
    </source>
</evidence>
<evidence type="ECO:0000256" key="1">
    <source>
        <dbReference type="ARBA" id="ARBA00004429"/>
    </source>
</evidence>
<dbReference type="STRING" id="993689.GCA_002077135_02350"/>
<dbReference type="EMBL" id="MWQO01000015">
    <property type="protein sequence ID" value="THD11226.1"/>
    <property type="molecule type" value="Genomic_DNA"/>
</dbReference>
<evidence type="ECO:0000313" key="13">
    <source>
        <dbReference type="EMBL" id="THD11226.1"/>
    </source>
</evidence>
<dbReference type="RefSeq" id="WP_081127948.1">
    <property type="nucleotide sequence ID" value="NZ_DAHXOC010000011.1"/>
</dbReference>
<name>A0A4S3KQN8_9GAMM</name>
<feature type="transmembrane region" description="Helical" evidence="10">
    <location>
        <begin position="210"/>
        <end position="229"/>
    </location>
</feature>
<feature type="transmembrane region" description="Helical" evidence="10">
    <location>
        <begin position="389"/>
        <end position="411"/>
    </location>
</feature>
<feature type="transmembrane region" description="Helical" evidence="10">
    <location>
        <begin position="612"/>
        <end position="632"/>
    </location>
</feature>
<feature type="domain" description="Cytochrome c-type biogenesis protein CcmF C-terminal" evidence="12">
    <location>
        <begin position="315"/>
        <end position="634"/>
    </location>
</feature>
<keyword evidence="8 10" id="KW-0472">Membrane</keyword>
<dbReference type="OrthoDB" id="9761451at2"/>
<evidence type="ECO:0000256" key="9">
    <source>
        <dbReference type="ARBA" id="ARBA00037230"/>
    </source>
</evidence>
<dbReference type="GO" id="GO:0015232">
    <property type="term" value="F:heme transmembrane transporter activity"/>
    <property type="evidence" value="ECO:0007669"/>
    <property type="project" value="InterPro"/>
</dbReference>
<keyword evidence="6" id="KW-0201">Cytochrome c-type biogenesis</keyword>
<dbReference type="AlphaFoldDB" id="A0A4S3KQN8"/>
<evidence type="ECO:0000256" key="2">
    <source>
        <dbReference type="ARBA" id="ARBA00009186"/>
    </source>
</evidence>
<proteinExistence type="inferred from homology"/>
<feature type="transmembrane region" description="Helical" evidence="10">
    <location>
        <begin position="249"/>
        <end position="266"/>
    </location>
</feature>
<feature type="transmembrane region" description="Helical" evidence="10">
    <location>
        <begin position="483"/>
        <end position="506"/>
    </location>
</feature>
<comment type="subcellular location">
    <subcellularLocation>
        <location evidence="1">Cell inner membrane</location>
        <topology evidence="1">Multi-pass membrane protein</topology>
    </subcellularLocation>
</comment>
<feature type="transmembrane region" description="Helical" evidence="10">
    <location>
        <begin position="47"/>
        <end position="72"/>
    </location>
</feature>